<evidence type="ECO:0008006" key="4">
    <source>
        <dbReference type="Google" id="ProtNLM"/>
    </source>
</evidence>
<feature type="compositionally biased region" description="Low complexity" evidence="1">
    <location>
        <begin position="98"/>
        <end position="107"/>
    </location>
</feature>
<dbReference type="InterPro" id="IPR014752">
    <property type="entry name" value="Arrestin-like_C"/>
</dbReference>
<dbReference type="AlphaFoldDB" id="A0A9P6TG30"/>
<sequence length="801" mass="88719">MTETNTLRFASPHPLFLPLTSPPPPPPPPPTLESDPPTTSNTRRRGSLPSPSKASLGLSKLLSPVTIAVAIDNPLIFLHPRRIHPLGDIINHNPILTSSSSSSSSGPSPSPSIRLPQNRSHSPITPLHSPPISSDRGTDTPPSPSFPLPNTPPHFYRLSQTPDILDHNSNTILSGTFELKLLRPKELKKIIISLWGQSYIGFNDRPYEHQTILSNDVEIDLGSQLYLSNQHPEPGKVHYNSSHKTYLLDKGHYRFNWSFILPSNLPPYERGQFGRTIHKVIGKVKFSSSVGLGLAHLGKNLSSILNVGVNGVGQELETESYFVAVCNPASDDGEANGELALNFNVTDVSEHLGPYTLTASSAYFTVAGLLHFKLRLNQIPISRKVIKIYKITALVKQQYKLVSIKDKDPKTGERAESWPPCQRRKIFVLDHWNVGECEQDWHPCWSDEEESSRPTSQPASTRESEGSPTRPIESITPVQPTFRSVQGTRQASGSRSTSNSRSRSRIRDLIMTRPPNSPRQSSREDQSGTHQHGGWGASLSHLIGTSNNHHQINRTLDSSTTTTTSRARSQSRRPQLNESSNSSNFEIDTHKKVRGRSSQIKPRIIRSAESVSLISEREVPLVTITEDHSAWEIQHIGRLPNDDSIRPSTHPGTQTNIHIFHTLLFEISYSVEDAAGKGPVGEPTKRVLSIGKPVNVVSCCCMLESMVLPPYSKSDPNADEAVGTHPTPHAAARMFKCVCGMTTEKLLETQNPDALNEPIRFEINHNRRRNGHQNHDEDDLLKLTTKSTLEFRSLPFSSSIG</sequence>
<dbReference type="EMBL" id="MU167213">
    <property type="protein sequence ID" value="KAG0151326.1"/>
    <property type="molecule type" value="Genomic_DNA"/>
</dbReference>
<feature type="compositionally biased region" description="Pro residues" evidence="1">
    <location>
        <begin position="20"/>
        <end position="31"/>
    </location>
</feature>
<proteinExistence type="predicted"/>
<accession>A0A9P6TG30</accession>
<keyword evidence="3" id="KW-1185">Reference proteome</keyword>
<protein>
    <recommendedName>
        <fullName evidence="4">Arrestin-like N-terminal domain-containing protein</fullName>
    </recommendedName>
</protein>
<dbReference type="Proteomes" id="UP000886653">
    <property type="component" value="Unassembled WGS sequence"/>
</dbReference>
<feature type="region of interest" description="Disordered" evidence="1">
    <location>
        <begin position="97"/>
        <end position="160"/>
    </location>
</feature>
<organism evidence="2 3">
    <name type="scientific">Cronartium quercuum f. sp. fusiforme G11</name>
    <dbReference type="NCBI Taxonomy" id="708437"/>
    <lineage>
        <taxon>Eukaryota</taxon>
        <taxon>Fungi</taxon>
        <taxon>Dikarya</taxon>
        <taxon>Basidiomycota</taxon>
        <taxon>Pucciniomycotina</taxon>
        <taxon>Pucciniomycetes</taxon>
        <taxon>Pucciniales</taxon>
        <taxon>Coleosporiaceae</taxon>
        <taxon>Cronartium</taxon>
    </lineage>
</organism>
<feature type="compositionally biased region" description="Low complexity" evidence="1">
    <location>
        <begin position="47"/>
        <end position="56"/>
    </location>
</feature>
<feature type="compositionally biased region" description="Low complexity" evidence="1">
    <location>
        <begin position="554"/>
        <end position="568"/>
    </location>
</feature>
<evidence type="ECO:0000256" key="1">
    <source>
        <dbReference type="SAM" id="MobiDB-lite"/>
    </source>
</evidence>
<reference evidence="2" key="1">
    <citation type="submission" date="2013-11" db="EMBL/GenBank/DDBJ databases">
        <title>Genome sequence of the fusiform rust pathogen reveals effectors for host alternation and coevolution with pine.</title>
        <authorList>
            <consortium name="DOE Joint Genome Institute"/>
            <person name="Smith K."/>
            <person name="Pendleton A."/>
            <person name="Kubisiak T."/>
            <person name="Anderson C."/>
            <person name="Salamov A."/>
            <person name="Aerts A."/>
            <person name="Riley R."/>
            <person name="Clum A."/>
            <person name="Lindquist E."/>
            <person name="Ence D."/>
            <person name="Campbell M."/>
            <person name="Kronenberg Z."/>
            <person name="Feau N."/>
            <person name="Dhillon B."/>
            <person name="Hamelin R."/>
            <person name="Burleigh J."/>
            <person name="Smith J."/>
            <person name="Yandell M."/>
            <person name="Nelson C."/>
            <person name="Grigoriev I."/>
            <person name="Davis J."/>
        </authorList>
    </citation>
    <scope>NUCLEOTIDE SEQUENCE</scope>
    <source>
        <strain evidence="2">G11</strain>
    </source>
</reference>
<feature type="compositionally biased region" description="Low complexity" evidence="1">
    <location>
        <begin position="489"/>
        <end position="501"/>
    </location>
</feature>
<evidence type="ECO:0000313" key="2">
    <source>
        <dbReference type="EMBL" id="KAG0151326.1"/>
    </source>
</evidence>
<feature type="compositionally biased region" description="Polar residues" evidence="1">
    <location>
        <begin position="476"/>
        <end position="488"/>
    </location>
</feature>
<feature type="compositionally biased region" description="Pro residues" evidence="1">
    <location>
        <begin position="141"/>
        <end position="152"/>
    </location>
</feature>
<evidence type="ECO:0000313" key="3">
    <source>
        <dbReference type="Proteomes" id="UP000886653"/>
    </source>
</evidence>
<dbReference type="Gene3D" id="2.60.40.640">
    <property type="match status" value="1"/>
</dbReference>
<comment type="caution">
    <text evidence="2">The sequence shown here is derived from an EMBL/GenBank/DDBJ whole genome shotgun (WGS) entry which is preliminary data.</text>
</comment>
<feature type="region of interest" description="Disordered" evidence="1">
    <location>
        <begin position="446"/>
        <end position="599"/>
    </location>
</feature>
<name>A0A9P6TG30_9BASI</name>
<dbReference type="PANTHER" id="PTHR24216">
    <property type="entry name" value="PAXILLIN-RELATED"/>
    <property type="match status" value="1"/>
</dbReference>
<dbReference type="OrthoDB" id="3345971at2759"/>
<feature type="compositionally biased region" description="Polar residues" evidence="1">
    <location>
        <begin position="574"/>
        <end position="586"/>
    </location>
</feature>
<gene>
    <name evidence="2" type="ORF">CROQUDRAFT_719820</name>
</gene>
<feature type="region of interest" description="Disordered" evidence="1">
    <location>
        <begin position="1"/>
        <end position="56"/>
    </location>
</feature>